<dbReference type="InterPro" id="IPR049945">
    <property type="entry name" value="AAA_22"/>
</dbReference>
<feature type="domain" description="AAA+ ATPase" evidence="3">
    <location>
        <begin position="131"/>
        <end position="398"/>
    </location>
</feature>
<protein>
    <submittedName>
        <fullName evidence="4">Predicted protein</fullName>
    </submittedName>
</protein>
<dbReference type="KEGG" id="ngr:NAEGRDRAFT_48594"/>
<keyword evidence="2" id="KW-0472">Membrane</keyword>
<dbReference type="Gene3D" id="3.40.50.300">
    <property type="entry name" value="P-loop containing nucleotide triphosphate hydrolases"/>
    <property type="match status" value="1"/>
</dbReference>
<dbReference type="GeneID" id="8857079"/>
<name>D2VDE6_NAEGR</name>
<organism evidence="5">
    <name type="scientific">Naegleria gruberi</name>
    <name type="common">Amoeba</name>
    <dbReference type="NCBI Taxonomy" id="5762"/>
    <lineage>
        <taxon>Eukaryota</taxon>
        <taxon>Discoba</taxon>
        <taxon>Heterolobosea</taxon>
        <taxon>Tetramitia</taxon>
        <taxon>Eutetramitia</taxon>
        <taxon>Vahlkampfiidae</taxon>
        <taxon>Naegleria</taxon>
    </lineage>
</organism>
<evidence type="ECO:0000256" key="1">
    <source>
        <dbReference type="SAM" id="MobiDB-lite"/>
    </source>
</evidence>
<keyword evidence="2" id="KW-0812">Transmembrane</keyword>
<dbReference type="InParanoid" id="D2VDE6"/>
<dbReference type="GO" id="GO:0016887">
    <property type="term" value="F:ATP hydrolysis activity"/>
    <property type="evidence" value="ECO:0007669"/>
    <property type="project" value="InterPro"/>
</dbReference>
<feature type="transmembrane region" description="Helical" evidence="2">
    <location>
        <begin position="47"/>
        <end position="71"/>
    </location>
</feature>
<dbReference type="VEuPathDB" id="AmoebaDB:NAEGRDRAFT_48594"/>
<dbReference type="SMART" id="SM00382">
    <property type="entry name" value="AAA"/>
    <property type="match status" value="1"/>
</dbReference>
<reference evidence="4 5" key="1">
    <citation type="journal article" date="2010" name="Cell">
        <title>The genome of Naegleria gruberi illuminates early eukaryotic versatility.</title>
        <authorList>
            <person name="Fritz-Laylin L.K."/>
            <person name="Prochnik S.E."/>
            <person name="Ginger M.L."/>
            <person name="Dacks J.B."/>
            <person name="Carpenter M.L."/>
            <person name="Field M.C."/>
            <person name="Kuo A."/>
            <person name="Paredez A."/>
            <person name="Chapman J."/>
            <person name="Pham J."/>
            <person name="Shu S."/>
            <person name="Neupane R."/>
            <person name="Cipriano M."/>
            <person name="Mancuso J."/>
            <person name="Tu H."/>
            <person name="Salamov A."/>
            <person name="Lindquist E."/>
            <person name="Shapiro H."/>
            <person name="Lucas S."/>
            <person name="Grigoriev I.V."/>
            <person name="Cande W.Z."/>
            <person name="Fulton C."/>
            <person name="Rokhsar D.S."/>
            <person name="Dawson S.C."/>
        </authorList>
    </citation>
    <scope>NUCLEOTIDE SEQUENCE [LARGE SCALE GENOMIC DNA]</scope>
    <source>
        <strain evidence="4 5">NEG-M</strain>
    </source>
</reference>
<dbReference type="SUPFAM" id="SSF52540">
    <property type="entry name" value="P-loop containing nucleoside triphosphate hydrolases"/>
    <property type="match status" value="1"/>
</dbReference>
<dbReference type="AlphaFoldDB" id="D2VDE6"/>
<evidence type="ECO:0000313" key="5">
    <source>
        <dbReference type="Proteomes" id="UP000006671"/>
    </source>
</evidence>
<keyword evidence="2" id="KW-1133">Transmembrane helix</keyword>
<dbReference type="Proteomes" id="UP000006671">
    <property type="component" value="Unassembled WGS sequence"/>
</dbReference>
<proteinExistence type="predicted"/>
<feature type="region of interest" description="Disordered" evidence="1">
    <location>
        <begin position="1"/>
        <end position="20"/>
    </location>
</feature>
<gene>
    <name evidence="4" type="ORF">NAEGRDRAFT_48594</name>
</gene>
<dbReference type="InterPro" id="IPR003593">
    <property type="entry name" value="AAA+_ATPase"/>
</dbReference>
<dbReference type="InterPro" id="IPR027417">
    <property type="entry name" value="P-loop_NTPase"/>
</dbReference>
<sequence>MSPNESNNVQPVHVLPDFEDSSPENNKLLLAEEQAKSEKKNSTFFTCFNYAGVIVMVIGTILVSIAVYIGYSYQNNKIVVQVKEFSDKLILLNNTFFAEKTVHFIPKIKEPIFSREFSRAIKTMQSCNIQKQLMWYFYGESGIGKTTMLQVVLQELNPQTYIYVNLESGNSWKDIGIKLKLISVQEEATDFVIFHTLRDYLEIMKEQCPIIVIDGANRNPEITNKFIAFWRDVSCSGRPFGLLMLSSDGVAAQSISLGGGRVTLNELSPSNEFAREFLKAEFGIEDSALVLEIINITGNNIIYMQKVERMSDGQVDLLGLEKLVRKDIHFHLDELQKKERAYKYFKKLVKVLLFEPEKSEVILATIPAKQAQIIFSSNLLRKGEYDYTFQNSAVERFFRKDHSKLKLET</sequence>
<keyword evidence="5" id="KW-1185">Reference proteome</keyword>
<evidence type="ECO:0000259" key="3">
    <source>
        <dbReference type="SMART" id="SM00382"/>
    </source>
</evidence>
<dbReference type="RefSeq" id="XP_002677963.1">
    <property type="nucleotide sequence ID" value="XM_002677917.1"/>
</dbReference>
<accession>D2VDE6</accession>
<dbReference type="Pfam" id="PF13401">
    <property type="entry name" value="AAA_22"/>
    <property type="match status" value="1"/>
</dbReference>
<evidence type="ECO:0000313" key="4">
    <source>
        <dbReference type="EMBL" id="EFC45219.1"/>
    </source>
</evidence>
<dbReference type="EMBL" id="GG738864">
    <property type="protein sequence ID" value="EFC45219.1"/>
    <property type="molecule type" value="Genomic_DNA"/>
</dbReference>
<evidence type="ECO:0000256" key="2">
    <source>
        <dbReference type="SAM" id="Phobius"/>
    </source>
</evidence>
<feature type="compositionally biased region" description="Polar residues" evidence="1">
    <location>
        <begin position="1"/>
        <end position="10"/>
    </location>
</feature>